<proteinExistence type="predicted"/>
<dbReference type="Proteomes" id="UP000077173">
    <property type="component" value="Unassembled WGS sequence"/>
</dbReference>
<dbReference type="EMBL" id="LSEF01000052">
    <property type="protein sequence ID" value="OAF16766.1"/>
    <property type="molecule type" value="Genomic_DNA"/>
</dbReference>
<dbReference type="AlphaFoldDB" id="A0A176ZAI8"/>
<reference evidence="1 2" key="1">
    <citation type="submission" date="2016-02" db="EMBL/GenBank/DDBJ databases">
        <title>Draft genome sequence of the strain BR 10247T Bradyrhizobium neotropicale isolated from nodules of Centrolobium paraense.</title>
        <authorList>
            <person name="Simoes-Araujo J.L."/>
            <person name="Barauna A.C."/>
            <person name="Silva K."/>
            <person name="Zilli J.E."/>
        </authorList>
    </citation>
    <scope>NUCLEOTIDE SEQUENCE [LARGE SCALE GENOMIC DNA]</scope>
    <source>
        <strain evidence="1 2">BR 10247</strain>
    </source>
</reference>
<keyword evidence="2" id="KW-1185">Reference proteome</keyword>
<protein>
    <submittedName>
        <fullName evidence="1">Uncharacterized protein</fullName>
    </submittedName>
</protein>
<evidence type="ECO:0000313" key="1">
    <source>
        <dbReference type="EMBL" id="OAF16766.1"/>
    </source>
</evidence>
<accession>A0A176ZAI8</accession>
<gene>
    <name evidence="1" type="ORF">AXW67_12020</name>
</gene>
<dbReference type="GeneID" id="32586379"/>
<name>A0A176ZAI8_9BRAD</name>
<evidence type="ECO:0000313" key="2">
    <source>
        <dbReference type="Proteomes" id="UP000077173"/>
    </source>
</evidence>
<organism evidence="1 2">
    <name type="scientific">Bradyrhizobium neotropicale</name>
    <dbReference type="NCBI Taxonomy" id="1497615"/>
    <lineage>
        <taxon>Bacteria</taxon>
        <taxon>Pseudomonadati</taxon>
        <taxon>Pseudomonadota</taxon>
        <taxon>Alphaproteobacteria</taxon>
        <taxon>Hyphomicrobiales</taxon>
        <taxon>Nitrobacteraceae</taxon>
        <taxon>Bradyrhizobium</taxon>
    </lineage>
</organism>
<comment type="caution">
    <text evidence="1">The sequence shown here is derived from an EMBL/GenBank/DDBJ whole genome shotgun (WGS) entry which is preliminary data.</text>
</comment>
<sequence>MIMAETQLPLTILHAAETIRGGIATYFNELHALQRTTFRQVHYVVPALHRSELVEIDDRHISPFERTGRNFTSFFRLARQTVAEVRRLRPDIVPKERRNFRSSYFCVQKMLCG</sequence>